<dbReference type="Pfam" id="PF01553">
    <property type="entry name" value="Acyltransferase"/>
    <property type="match status" value="1"/>
</dbReference>
<reference evidence="7 9" key="2">
    <citation type="submission" date="2019-03" db="EMBL/GenBank/DDBJ databases">
        <title>Genomic Encyclopedia of Type Strains, Phase IV (KMG-IV): sequencing the most valuable type-strain genomes for metagenomic binning, comparative biology and taxonomic classification.</title>
        <authorList>
            <person name="Goeker M."/>
        </authorList>
    </citation>
    <scope>NUCLEOTIDE SEQUENCE [LARGE SCALE GENOMIC DNA]</scope>
    <source>
        <strain evidence="7 9">DSM 20580</strain>
    </source>
</reference>
<dbReference type="PANTHER" id="PTHR10434:SF40">
    <property type="entry name" value="1-ACYL-SN-GLYCEROL-3-PHOSPHATE ACYLTRANSFERASE"/>
    <property type="match status" value="1"/>
</dbReference>
<comment type="catalytic activity">
    <reaction evidence="4">
        <text>a 1-acyl-sn-glycero-3-phosphate + an acyl-CoA = a 1,2-diacyl-sn-glycero-3-phosphate + CoA</text>
        <dbReference type="Rhea" id="RHEA:19709"/>
        <dbReference type="ChEBI" id="CHEBI:57287"/>
        <dbReference type="ChEBI" id="CHEBI:57970"/>
        <dbReference type="ChEBI" id="CHEBI:58342"/>
        <dbReference type="ChEBI" id="CHEBI:58608"/>
        <dbReference type="EC" id="2.3.1.51"/>
    </reaction>
</comment>
<dbReference type="AlphaFoldDB" id="A0A2U3AFE5"/>
<dbReference type="CDD" id="cd07989">
    <property type="entry name" value="LPLAT_AGPAT-like"/>
    <property type="match status" value="1"/>
</dbReference>
<dbReference type="GO" id="GO:0006654">
    <property type="term" value="P:phosphatidic acid biosynthetic process"/>
    <property type="evidence" value="ECO:0007669"/>
    <property type="project" value="TreeGrafter"/>
</dbReference>
<evidence type="ECO:0000259" key="5">
    <source>
        <dbReference type="SMART" id="SM00563"/>
    </source>
</evidence>
<feature type="domain" description="Phospholipid/glycerol acyltransferase" evidence="5">
    <location>
        <begin position="33"/>
        <end position="144"/>
    </location>
</feature>
<dbReference type="InterPro" id="IPR002123">
    <property type="entry name" value="Plipid/glycerol_acylTrfase"/>
</dbReference>
<keyword evidence="3 4" id="KW-0012">Acyltransferase</keyword>
<keyword evidence="4" id="KW-0443">Lipid metabolism</keyword>
<keyword evidence="4" id="KW-0444">Lipid biosynthesis</keyword>
<dbReference type="SMART" id="SM00563">
    <property type="entry name" value="PlsC"/>
    <property type="match status" value="1"/>
</dbReference>
<evidence type="ECO:0000256" key="1">
    <source>
        <dbReference type="ARBA" id="ARBA00008655"/>
    </source>
</evidence>
<name>A0A2U3AFE5_9BACL</name>
<organism evidence="6 8">
    <name type="scientific">Kurthia zopfii</name>
    <dbReference type="NCBI Taxonomy" id="1650"/>
    <lineage>
        <taxon>Bacteria</taxon>
        <taxon>Bacillati</taxon>
        <taxon>Bacillota</taxon>
        <taxon>Bacilli</taxon>
        <taxon>Bacillales</taxon>
        <taxon>Caryophanaceae</taxon>
        <taxon>Kurthia</taxon>
    </lineage>
</organism>
<dbReference type="RefSeq" id="WP_109348784.1">
    <property type="nucleotide sequence ID" value="NZ_BJUE01000002.1"/>
</dbReference>
<keyword evidence="2 4" id="KW-0808">Transferase</keyword>
<evidence type="ECO:0000256" key="4">
    <source>
        <dbReference type="RuleBase" id="RU361267"/>
    </source>
</evidence>
<protein>
    <recommendedName>
        <fullName evidence="4">1-acyl-sn-glycerol-3-phosphate acyltransferase</fullName>
        <ecNumber evidence="4">2.3.1.51</ecNumber>
    </recommendedName>
</protein>
<dbReference type="Proteomes" id="UP000294641">
    <property type="component" value="Unassembled WGS sequence"/>
</dbReference>
<comment type="caution">
    <text evidence="6">The sequence shown here is derived from an EMBL/GenBank/DDBJ whole genome shotgun (WGS) entry which is preliminary data.</text>
</comment>
<keyword evidence="4" id="KW-0594">Phospholipid biosynthesis</keyword>
<accession>A0A2U3AFE5</accession>
<keyword evidence="4" id="KW-1208">Phospholipid metabolism</keyword>
<keyword evidence="9" id="KW-1185">Reference proteome</keyword>
<dbReference type="SUPFAM" id="SSF69593">
    <property type="entry name" value="Glycerol-3-phosphate (1)-acyltransferase"/>
    <property type="match status" value="1"/>
</dbReference>
<dbReference type="EC" id="2.3.1.51" evidence="4"/>
<evidence type="ECO:0000313" key="7">
    <source>
        <dbReference type="EMBL" id="TDR42121.1"/>
    </source>
</evidence>
<comment type="domain">
    <text evidence="4">The HXXXXD motif is essential for acyltransferase activity and may constitute the binding site for the phosphate moiety of the glycerol-3-phosphate.</text>
</comment>
<comment type="similarity">
    <text evidence="1 4">Belongs to the 1-acyl-sn-glycerol-3-phosphate acyltransferase family.</text>
</comment>
<dbReference type="PANTHER" id="PTHR10434">
    <property type="entry name" value="1-ACYL-SN-GLYCEROL-3-PHOSPHATE ACYLTRANSFERASE"/>
    <property type="match status" value="1"/>
</dbReference>
<proteinExistence type="inferred from homology"/>
<gene>
    <name evidence="6" type="primary">plsC</name>
    <name evidence="7" type="ORF">DFR61_10411</name>
    <name evidence="6" type="ORF">NCTC10597_02752</name>
</gene>
<dbReference type="EMBL" id="SNZG01000004">
    <property type="protein sequence ID" value="TDR42121.1"/>
    <property type="molecule type" value="Genomic_DNA"/>
</dbReference>
<dbReference type="GO" id="GO:0003841">
    <property type="term" value="F:1-acylglycerol-3-phosphate O-acyltransferase activity"/>
    <property type="evidence" value="ECO:0007669"/>
    <property type="project" value="UniProtKB-UniRule"/>
</dbReference>
<dbReference type="GO" id="GO:0016020">
    <property type="term" value="C:membrane"/>
    <property type="evidence" value="ECO:0007669"/>
    <property type="project" value="InterPro"/>
</dbReference>
<evidence type="ECO:0000313" key="9">
    <source>
        <dbReference type="Proteomes" id="UP000294641"/>
    </source>
</evidence>
<dbReference type="OrthoDB" id="9803035at2"/>
<reference evidence="6 8" key="1">
    <citation type="submission" date="2018-06" db="EMBL/GenBank/DDBJ databases">
        <authorList>
            <consortium name="Pathogen Informatics"/>
            <person name="Doyle S."/>
        </authorList>
    </citation>
    <scope>NUCLEOTIDE SEQUENCE [LARGE SCALE GENOMIC DNA]</scope>
    <source>
        <strain evidence="6 8">NCTC10597</strain>
    </source>
</reference>
<dbReference type="EMBL" id="UGNP01000001">
    <property type="protein sequence ID" value="STX10960.1"/>
    <property type="molecule type" value="Genomic_DNA"/>
</dbReference>
<dbReference type="Proteomes" id="UP000254330">
    <property type="component" value="Unassembled WGS sequence"/>
</dbReference>
<dbReference type="InterPro" id="IPR004552">
    <property type="entry name" value="AGP_acyltrans"/>
</dbReference>
<dbReference type="NCBIfam" id="TIGR00530">
    <property type="entry name" value="AGP_acyltrn"/>
    <property type="match status" value="1"/>
</dbReference>
<evidence type="ECO:0000313" key="8">
    <source>
        <dbReference type="Proteomes" id="UP000254330"/>
    </source>
</evidence>
<evidence type="ECO:0000256" key="2">
    <source>
        <dbReference type="ARBA" id="ARBA00022679"/>
    </source>
</evidence>
<evidence type="ECO:0000256" key="3">
    <source>
        <dbReference type="ARBA" id="ARBA00023315"/>
    </source>
</evidence>
<sequence>MYRVVTILVGWFLGLFNKVKVFDKEKLPAEDGYIIACTHTGWIDMLNLGIAVHPRPIHFMAKKQLFDHKALGWFITKMNAFPVDRDNPGPSVIKVPRQLIKNNEIVGIFPSGTRNSEGSSLKQGAITIAQLSKAPIIPAAYIGPNTPKDVFARTKGAIIFGDPIYVDAKGKEGREEYTQLLEQRMIELEQQLQQEMNNK</sequence>
<evidence type="ECO:0000313" key="6">
    <source>
        <dbReference type="EMBL" id="STX10960.1"/>
    </source>
</evidence>